<proteinExistence type="predicted"/>
<dbReference type="EMBL" id="JABEZY010000013">
    <property type="protein sequence ID" value="MBA0752415.1"/>
    <property type="molecule type" value="Genomic_DNA"/>
</dbReference>
<reference evidence="1 2" key="1">
    <citation type="journal article" date="2019" name="Genome Biol. Evol.">
        <title>Insights into the evolution of the New World diploid cottons (Gossypium, subgenus Houzingenia) based on genome sequencing.</title>
        <authorList>
            <person name="Grover C.E."/>
            <person name="Arick M.A. 2nd"/>
            <person name="Thrash A."/>
            <person name="Conover J.L."/>
            <person name="Sanders W.S."/>
            <person name="Peterson D.G."/>
            <person name="Frelichowski J.E."/>
            <person name="Scheffler J.A."/>
            <person name="Scheffler B.E."/>
            <person name="Wendel J.F."/>
        </authorList>
    </citation>
    <scope>NUCLEOTIDE SEQUENCE [LARGE SCALE GENOMIC DNA]</scope>
    <source>
        <strain evidence="1">5</strain>
        <tissue evidence="1">Leaf</tissue>
    </source>
</reference>
<dbReference type="Proteomes" id="UP000593579">
    <property type="component" value="Unassembled WGS sequence"/>
</dbReference>
<dbReference type="Gene3D" id="3.40.1000.10">
    <property type="entry name" value="Mog1/PsbP, alpha/beta/alpha sandwich"/>
    <property type="match status" value="1"/>
</dbReference>
<comment type="caution">
    <text evidence="1">The sequence shown here is derived from an EMBL/GenBank/DDBJ whole genome shotgun (WGS) entry which is preliminary data.</text>
</comment>
<name>A0A7J9CVY5_GOSGO</name>
<gene>
    <name evidence="1" type="ORF">Gogos_001253</name>
</gene>
<dbReference type="OrthoDB" id="1621991at2759"/>
<evidence type="ECO:0000313" key="2">
    <source>
        <dbReference type="Proteomes" id="UP000593579"/>
    </source>
</evidence>
<dbReference type="SUPFAM" id="SSF55724">
    <property type="entry name" value="Mog1p/PsbP-like"/>
    <property type="match status" value="1"/>
</dbReference>
<protein>
    <recommendedName>
        <fullName evidence="3">PsbP C-terminal domain-containing protein</fullName>
    </recommendedName>
</protein>
<evidence type="ECO:0000313" key="1">
    <source>
        <dbReference type="EMBL" id="MBA0752415.1"/>
    </source>
</evidence>
<evidence type="ECO:0008006" key="3">
    <source>
        <dbReference type="Google" id="ProtNLM"/>
    </source>
</evidence>
<dbReference type="PANTHER" id="PTHR37764:SF1">
    <property type="entry name" value="KETOSE_ALDOSE ISOMERASE, PUTATIVE (MOG1_PSBP_DUF1795-LIKE PHOTOSYSTEM II REACTION CENTER PSBP FAMILY PROTEIN)-RELATED"/>
    <property type="match status" value="1"/>
</dbReference>
<dbReference type="PANTHER" id="PTHR37764">
    <property type="entry name" value="KETOSE/ALDOSE ISOMERASE, PUTATIVE (MOG1/PSBP/DUF1795-LIKE PHOTOSYSTEM II REACTION CENTER PSBP FAMILY PROTEIN)-RELATED"/>
    <property type="match status" value="1"/>
</dbReference>
<dbReference type="InterPro" id="IPR016123">
    <property type="entry name" value="Mog1/PsbP_a/b/a-sand"/>
</dbReference>
<accession>A0A7J9CVY5</accession>
<dbReference type="AlphaFoldDB" id="A0A7J9CVY5"/>
<organism evidence="1 2">
    <name type="scientific">Gossypium gossypioides</name>
    <name type="common">Mexican cotton</name>
    <name type="synonym">Selera gossypioides</name>
    <dbReference type="NCBI Taxonomy" id="34282"/>
    <lineage>
        <taxon>Eukaryota</taxon>
        <taxon>Viridiplantae</taxon>
        <taxon>Streptophyta</taxon>
        <taxon>Embryophyta</taxon>
        <taxon>Tracheophyta</taxon>
        <taxon>Spermatophyta</taxon>
        <taxon>Magnoliopsida</taxon>
        <taxon>eudicotyledons</taxon>
        <taxon>Gunneridae</taxon>
        <taxon>Pentapetalae</taxon>
        <taxon>rosids</taxon>
        <taxon>malvids</taxon>
        <taxon>Malvales</taxon>
        <taxon>Malvaceae</taxon>
        <taxon>Malvoideae</taxon>
        <taxon>Gossypium</taxon>
    </lineage>
</organism>
<keyword evidence="2" id="KW-1185">Reference proteome</keyword>
<sequence length="356" mass="39229">MIDANKSGNGGTFVAANNVHVGIEVDLQLRSGHCYLVQEEQGSMEAAKPKQDDKTEGFKLFVQILKERQLFLVSVEFKMLDCSGFCPVLDWLIMLFFLEDKVSAMEDRRVSWLMALLLSSSLHPPTSPLNPKLNSLSTQLPNAVLTKRQLIINTTTSFSFIFGVQQNPVPQCLAQPSNPSKPSALNIANTKAWFQFYGDGFAIRVPPEFEDIMEPEDFNAGASLYGDKAKPRPFAARFASTDGSEVLSVVIRPTNQLKITFLEAQDITDLGSIKDAAKIFVPGGATLYNARTIKIKEDEGFKTYYFYEFGRDEQHIAIMAAVNGGKAIIAGTTAPQSKWDDDGVKLRSAAISLTVL</sequence>
<dbReference type="GO" id="GO:0009507">
    <property type="term" value="C:chloroplast"/>
    <property type="evidence" value="ECO:0007669"/>
    <property type="project" value="TreeGrafter"/>
</dbReference>